<dbReference type="SUPFAM" id="SSF52833">
    <property type="entry name" value="Thioredoxin-like"/>
    <property type="match status" value="1"/>
</dbReference>
<dbReference type="PROSITE" id="PS51354">
    <property type="entry name" value="GLUTAREDOXIN_2"/>
    <property type="match status" value="1"/>
</dbReference>
<dbReference type="InterPro" id="IPR036282">
    <property type="entry name" value="Glutathione-S-Trfase_C_sf"/>
</dbReference>
<dbReference type="Gene3D" id="1.20.1050.10">
    <property type="match status" value="1"/>
</dbReference>
<name>A0ABD3QU50_9STRA</name>
<dbReference type="Pfam" id="PF13417">
    <property type="entry name" value="GST_N_3"/>
    <property type="match status" value="1"/>
</dbReference>
<feature type="domain" description="GST N-terminal" evidence="1">
    <location>
        <begin position="107"/>
        <end position="174"/>
    </location>
</feature>
<reference evidence="2 3" key="1">
    <citation type="journal article" date="2020" name="G3 (Bethesda)">
        <title>Improved Reference Genome for Cyclotella cryptica CCMP332, a Model for Cell Wall Morphogenesis, Salinity Adaptation, and Lipid Production in Diatoms (Bacillariophyta).</title>
        <authorList>
            <person name="Roberts W.R."/>
            <person name="Downey K.M."/>
            <person name="Ruck E.C."/>
            <person name="Traller J.C."/>
            <person name="Alverson A.J."/>
        </authorList>
    </citation>
    <scope>NUCLEOTIDE SEQUENCE [LARGE SCALE GENOMIC DNA]</scope>
    <source>
        <strain evidence="2 3">CCMP332</strain>
    </source>
</reference>
<proteinExistence type="predicted"/>
<dbReference type="AlphaFoldDB" id="A0ABD3QU50"/>
<organism evidence="2 3">
    <name type="scientific">Cyclotella cryptica</name>
    <dbReference type="NCBI Taxonomy" id="29204"/>
    <lineage>
        <taxon>Eukaryota</taxon>
        <taxon>Sar</taxon>
        <taxon>Stramenopiles</taxon>
        <taxon>Ochrophyta</taxon>
        <taxon>Bacillariophyta</taxon>
        <taxon>Coscinodiscophyceae</taxon>
        <taxon>Thalassiosirophycidae</taxon>
        <taxon>Stephanodiscales</taxon>
        <taxon>Stephanodiscaceae</taxon>
        <taxon>Cyclotella</taxon>
    </lineage>
</organism>
<keyword evidence="3" id="KW-1185">Reference proteome</keyword>
<dbReference type="EMBL" id="JABMIG020000011">
    <property type="protein sequence ID" value="KAL3803822.1"/>
    <property type="molecule type" value="Genomic_DNA"/>
</dbReference>
<dbReference type="Gene3D" id="3.40.30.10">
    <property type="entry name" value="Glutaredoxin"/>
    <property type="match status" value="1"/>
</dbReference>
<sequence>MSAPPFSRVARRYCISHIRSFSHAVRATSPTASHFISSSTGLPLNTPVLSSEIDNLSSRRHLQSSPAIQLPFSAIHLPFPPRRQFTTAAGNDELTTAATAAPPAIKLYQYHICPFCNITKSVFSYSNLPYEAVEVNPLTKAELKPWYVWRLQKGPIAIIGETQVNGSEEIIHAILDSPYVSDVLSKRWDTDKGDDQTPVMTMEQFKKSENARRWFRFAADDLAALLYPNICGTLSDSYDAFSYVKEVGSFTSLQKVSIQYLGALAMYLAASKVKSKRKITDEKAALQSALDTFESEGLKNGSIPFSSGNPLSPDMGDLAVFGVLYAVRDMNAHADAIQNRGGAVKDWYDRMERIVVQ</sequence>
<dbReference type="SUPFAM" id="SSF47616">
    <property type="entry name" value="GST C-terminal domain-like"/>
    <property type="match status" value="1"/>
</dbReference>
<evidence type="ECO:0000259" key="1">
    <source>
        <dbReference type="Pfam" id="PF13417"/>
    </source>
</evidence>
<dbReference type="PANTHER" id="PTHR12782:SF5">
    <property type="entry name" value="PROSTAGLANDIN E SYNTHASE 2"/>
    <property type="match status" value="1"/>
</dbReference>
<evidence type="ECO:0000313" key="3">
    <source>
        <dbReference type="Proteomes" id="UP001516023"/>
    </source>
</evidence>
<dbReference type="InterPro" id="IPR036249">
    <property type="entry name" value="Thioredoxin-like_sf"/>
</dbReference>
<dbReference type="Proteomes" id="UP001516023">
    <property type="component" value="Unassembled WGS sequence"/>
</dbReference>
<accession>A0ABD3QU50</accession>
<dbReference type="InterPro" id="IPR004045">
    <property type="entry name" value="Glutathione_S-Trfase_N"/>
</dbReference>
<comment type="caution">
    <text evidence="2">The sequence shown here is derived from an EMBL/GenBank/DDBJ whole genome shotgun (WGS) entry which is preliminary data.</text>
</comment>
<gene>
    <name evidence="2" type="ORF">HJC23_003984</name>
</gene>
<dbReference type="PANTHER" id="PTHR12782">
    <property type="entry name" value="MICROSOMAL PROSTAGLANDIN E SYNTHASE-2"/>
    <property type="match status" value="1"/>
</dbReference>
<protein>
    <recommendedName>
        <fullName evidence="1">GST N-terminal domain-containing protein</fullName>
    </recommendedName>
</protein>
<evidence type="ECO:0000313" key="2">
    <source>
        <dbReference type="EMBL" id="KAL3803822.1"/>
    </source>
</evidence>